<dbReference type="InterPro" id="IPR045002">
    <property type="entry name" value="Ech1-like"/>
</dbReference>
<name>A0A7W4W3A8_9GAMM</name>
<dbReference type="GO" id="GO:0006635">
    <property type="term" value="P:fatty acid beta-oxidation"/>
    <property type="evidence" value="ECO:0007669"/>
    <property type="project" value="UniProtKB-UniPathway"/>
</dbReference>
<keyword evidence="5" id="KW-0007">Acetylation</keyword>
<dbReference type="Proteomes" id="UP000537130">
    <property type="component" value="Unassembled WGS sequence"/>
</dbReference>
<keyword evidence="10" id="KW-0456">Lyase</keyword>
<evidence type="ECO:0000313" key="10">
    <source>
        <dbReference type="EMBL" id="MBB3046675.1"/>
    </source>
</evidence>
<dbReference type="FunFam" id="3.90.226.10:FF:000024">
    <property type="entry name" value="Delta3,5-delta2,4-dienoyl-CoA isomerase"/>
    <property type="match status" value="1"/>
</dbReference>
<dbReference type="Gene3D" id="3.90.226.10">
    <property type="entry name" value="2-enoyl-CoA Hydratase, Chain A, domain 1"/>
    <property type="match status" value="1"/>
</dbReference>
<evidence type="ECO:0000256" key="1">
    <source>
        <dbReference type="ARBA" id="ARBA00004275"/>
    </source>
</evidence>
<dbReference type="AlphaFoldDB" id="A0A7W4W3A8"/>
<dbReference type="InterPro" id="IPR001753">
    <property type="entry name" value="Enoyl-CoA_hydra/iso"/>
</dbReference>
<keyword evidence="6" id="KW-0443">Lipid metabolism</keyword>
<gene>
    <name evidence="10" type="ORF">FHR99_000911</name>
</gene>
<dbReference type="GO" id="GO:0004300">
    <property type="term" value="F:enoyl-CoA hydratase activity"/>
    <property type="evidence" value="ECO:0007669"/>
    <property type="project" value="UniProtKB-EC"/>
</dbReference>
<dbReference type="Gene3D" id="1.10.12.10">
    <property type="entry name" value="Lyase 2-enoyl-coa Hydratase, Chain A, domain 2"/>
    <property type="match status" value="1"/>
</dbReference>
<keyword evidence="7" id="KW-0576">Peroxisome</keyword>
<dbReference type="GO" id="GO:0005737">
    <property type="term" value="C:cytoplasm"/>
    <property type="evidence" value="ECO:0007669"/>
    <property type="project" value="UniProtKB-ARBA"/>
</dbReference>
<dbReference type="Pfam" id="PF00378">
    <property type="entry name" value="ECH_1"/>
    <property type="match status" value="1"/>
</dbReference>
<proteinExistence type="inferred from homology"/>
<evidence type="ECO:0000256" key="5">
    <source>
        <dbReference type="ARBA" id="ARBA00022990"/>
    </source>
</evidence>
<dbReference type="PANTHER" id="PTHR43149">
    <property type="entry name" value="ENOYL-COA HYDRATASE"/>
    <property type="match status" value="1"/>
</dbReference>
<sequence>MQTFETLAVTVENHIAHVQLNRPEKANAMNLPMWGELQTCFEALSDEPDVRVIVLSGAGKNFCAGIDLDMFASIAGDAKQEPARAAEQLRQTILRLQGNLTAIEKCRKPVLAAIHGNCVGGGIDMVSCCDMRYCADDAVFSIKEIDIGMTADVGTLQRLPHIIPQGVVRELAYTGRDVEAGEAYEIGLVNQVYESREALLEGVMAIAADIASKSPLAIRGTKEMLVYTRDHSVADGLNYIATWNASMLSQADVMAALTARMEKKVAKFDS</sequence>
<organism evidence="10 11">
    <name type="scientific">Litorivivens lipolytica</name>
    <dbReference type="NCBI Taxonomy" id="1524264"/>
    <lineage>
        <taxon>Bacteria</taxon>
        <taxon>Pseudomonadati</taxon>
        <taxon>Pseudomonadota</taxon>
        <taxon>Gammaproteobacteria</taxon>
        <taxon>Litorivivens</taxon>
    </lineage>
</organism>
<evidence type="ECO:0000256" key="2">
    <source>
        <dbReference type="ARBA" id="ARBA00005005"/>
    </source>
</evidence>
<evidence type="ECO:0000256" key="4">
    <source>
        <dbReference type="ARBA" id="ARBA00022832"/>
    </source>
</evidence>
<dbReference type="InterPro" id="IPR014748">
    <property type="entry name" value="Enoyl-CoA_hydra_C"/>
</dbReference>
<dbReference type="NCBIfam" id="NF004794">
    <property type="entry name" value="PRK06142.1"/>
    <property type="match status" value="1"/>
</dbReference>
<keyword evidence="8" id="KW-0413">Isomerase</keyword>
<dbReference type="FunFam" id="1.10.12.10:FF:000004">
    <property type="entry name" value="Delta3,5-delta2,4-dienoyl-CoA isomerase"/>
    <property type="match status" value="1"/>
</dbReference>
<dbReference type="InterPro" id="IPR029045">
    <property type="entry name" value="ClpP/crotonase-like_dom_sf"/>
</dbReference>
<evidence type="ECO:0000256" key="9">
    <source>
        <dbReference type="RuleBase" id="RU003707"/>
    </source>
</evidence>
<evidence type="ECO:0000256" key="7">
    <source>
        <dbReference type="ARBA" id="ARBA00023140"/>
    </source>
</evidence>
<dbReference type="CDD" id="cd06558">
    <property type="entry name" value="crotonase-like"/>
    <property type="match status" value="1"/>
</dbReference>
<dbReference type="PROSITE" id="PS00166">
    <property type="entry name" value="ENOYL_COA_HYDRATASE"/>
    <property type="match status" value="1"/>
</dbReference>
<dbReference type="EMBL" id="JACHWY010000001">
    <property type="protein sequence ID" value="MBB3046675.1"/>
    <property type="molecule type" value="Genomic_DNA"/>
</dbReference>
<evidence type="ECO:0000256" key="8">
    <source>
        <dbReference type="ARBA" id="ARBA00023235"/>
    </source>
</evidence>
<evidence type="ECO:0000313" key="11">
    <source>
        <dbReference type="Proteomes" id="UP000537130"/>
    </source>
</evidence>
<keyword evidence="11" id="KW-1185">Reference proteome</keyword>
<evidence type="ECO:0000256" key="6">
    <source>
        <dbReference type="ARBA" id="ARBA00023098"/>
    </source>
</evidence>
<comment type="similarity">
    <text evidence="3 9">Belongs to the enoyl-CoA hydratase/isomerase family.</text>
</comment>
<reference evidence="10 11" key="1">
    <citation type="submission" date="2020-08" db="EMBL/GenBank/DDBJ databases">
        <title>Genomic Encyclopedia of Type Strains, Phase III (KMG-III): the genomes of soil and plant-associated and newly described type strains.</title>
        <authorList>
            <person name="Whitman W."/>
        </authorList>
    </citation>
    <scope>NUCLEOTIDE SEQUENCE [LARGE SCALE GENOMIC DNA]</scope>
    <source>
        <strain evidence="10 11">CECT 8654</strain>
    </source>
</reference>
<dbReference type="EC" id="4.2.1.17" evidence="10"/>
<comment type="pathway">
    <text evidence="2">Lipid metabolism; fatty acid beta-oxidation.</text>
</comment>
<dbReference type="InterPro" id="IPR018376">
    <property type="entry name" value="Enoyl-CoA_hyd/isom_CS"/>
</dbReference>
<dbReference type="GO" id="GO:0016853">
    <property type="term" value="F:isomerase activity"/>
    <property type="evidence" value="ECO:0007669"/>
    <property type="project" value="UniProtKB-KW"/>
</dbReference>
<protein>
    <submittedName>
        <fullName evidence="10">Enoyl-CoA hydratase</fullName>
        <ecNumber evidence="10">4.2.1.17</ecNumber>
    </submittedName>
</protein>
<dbReference type="SUPFAM" id="SSF52096">
    <property type="entry name" value="ClpP/crotonase"/>
    <property type="match status" value="1"/>
</dbReference>
<dbReference type="PANTHER" id="PTHR43149:SF1">
    <property type="entry name" value="DELTA(3,5)-DELTA(2,4)-DIENOYL-COA ISOMERASE, MITOCHONDRIAL"/>
    <property type="match status" value="1"/>
</dbReference>
<accession>A0A7W4W3A8</accession>
<evidence type="ECO:0000256" key="3">
    <source>
        <dbReference type="ARBA" id="ARBA00005254"/>
    </source>
</evidence>
<comment type="subcellular location">
    <subcellularLocation>
        <location evidence="1">Peroxisome</location>
    </subcellularLocation>
</comment>
<dbReference type="UniPathway" id="UPA00659"/>
<dbReference type="RefSeq" id="WP_183409355.1">
    <property type="nucleotide sequence ID" value="NZ_JACHWY010000001.1"/>
</dbReference>
<keyword evidence="4" id="KW-0276">Fatty acid metabolism</keyword>
<comment type="caution">
    <text evidence="10">The sequence shown here is derived from an EMBL/GenBank/DDBJ whole genome shotgun (WGS) entry which is preliminary data.</text>
</comment>